<feature type="non-terminal residue" evidence="2">
    <location>
        <position position="1"/>
    </location>
</feature>
<evidence type="ECO:0000313" key="2">
    <source>
        <dbReference type="EMBL" id="CAI8003516.1"/>
    </source>
</evidence>
<comment type="caution">
    <text evidence="2">The sequence shown here is derived from an EMBL/GenBank/DDBJ whole genome shotgun (WGS) entry which is preliminary data.</text>
</comment>
<feature type="compositionally biased region" description="Basic and acidic residues" evidence="1">
    <location>
        <begin position="157"/>
        <end position="168"/>
    </location>
</feature>
<feature type="region of interest" description="Disordered" evidence="1">
    <location>
        <begin position="75"/>
        <end position="168"/>
    </location>
</feature>
<gene>
    <name evidence="2" type="ORF">GBAR_LOCUS3669</name>
</gene>
<proteinExistence type="predicted"/>
<dbReference type="AlphaFoldDB" id="A0AA35R421"/>
<sequence length="168" mass="18346">SRRSPGLLTRQGTVESGSVWPLQPRRSQYITIQSIIYLSPACYHLYEARVSCLLFDVVVAAGRRSNPRTICGRSLSAIFPTSPHPSNRDAGKLHRDAHRDSLCGAEKRLLGPSSDGGSDEGRRRSAGSGGPLHGGADSAARIPRQTRRERHGRAGRVARELPRSDPWT</sequence>
<dbReference type="Proteomes" id="UP001174909">
    <property type="component" value="Unassembled WGS sequence"/>
</dbReference>
<evidence type="ECO:0000313" key="3">
    <source>
        <dbReference type="Proteomes" id="UP001174909"/>
    </source>
</evidence>
<name>A0AA35R421_GEOBA</name>
<organism evidence="2 3">
    <name type="scientific">Geodia barretti</name>
    <name type="common">Barrett's horny sponge</name>
    <dbReference type="NCBI Taxonomy" id="519541"/>
    <lineage>
        <taxon>Eukaryota</taxon>
        <taxon>Metazoa</taxon>
        <taxon>Porifera</taxon>
        <taxon>Demospongiae</taxon>
        <taxon>Heteroscleromorpha</taxon>
        <taxon>Tetractinellida</taxon>
        <taxon>Astrophorina</taxon>
        <taxon>Geodiidae</taxon>
        <taxon>Geodia</taxon>
    </lineage>
</organism>
<feature type="compositionally biased region" description="Basic residues" evidence="1">
    <location>
        <begin position="144"/>
        <end position="156"/>
    </location>
</feature>
<evidence type="ECO:0000256" key="1">
    <source>
        <dbReference type="SAM" id="MobiDB-lite"/>
    </source>
</evidence>
<dbReference type="EMBL" id="CASHTH010000523">
    <property type="protein sequence ID" value="CAI8003516.1"/>
    <property type="molecule type" value="Genomic_DNA"/>
</dbReference>
<protein>
    <submittedName>
        <fullName evidence="2">Uncharacterized protein</fullName>
    </submittedName>
</protein>
<reference evidence="2" key="1">
    <citation type="submission" date="2023-03" db="EMBL/GenBank/DDBJ databases">
        <authorList>
            <person name="Steffen K."/>
            <person name="Cardenas P."/>
        </authorList>
    </citation>
    <scope>NUCLEOTIDE SEQUENCE</scope>
</reference>
<keyword evidence="3" id="KW-1185">Reference proteome</keyword>
<feature type="compositionally biased region" description="Basic and acidic residues" evidence="1">
    <location>
        <begin position="86"/>
        <end position="109"/>
    </location>
</feature>
<accession>A0AA35R421</accession>